<dbReference type="Pfam" id="PF00675">
    <property type="entry name" value="Peptidase_M16"/>
    <property type="match status" value="1"/>
</dbReference>
<organism evidence="3 4">
    <name type="scientific">Propioniciclava sinopodophylli</name>
    <dbReference type="NCBI Taxonomy" id="1837344"/>
    <lineage>
        <taxon>Bacteria</taxon>
        <taxon>Bacillati</taxon>
        <taxon>Actinomycetota</taxon>
        <taxon>Actinomycetes</taxon>
        <taxon>Propionibacteriales</taxon>
        <taxon>Propionibacteriaceae</taxon>
        <taxon>Propioniciclava</taxon>
    </lineage>
</organism>
<feature type="domain" description="Peptidase M16 N-terminal" evidence="1">
    <location>
        <begin position="32"/>
        <end position="148"/>
    </location>
</feature>
<reference evidence="3 4" key="1">
    <citation type="submission" date="2019-01" db="EMBL/GenBank/DDBJ databases">
        <title>Lactibacter flavus gen. nov., sp. nov., a novel bacterium of the family Propionibacteriaceae isolated from raw milk and dairy products.</title>
        <authorList>
            <person name="Huptas C."/>
            <person name="Wenning M."/>
            <person name="Breitenwieser F."/>
            <person name="Doll E."/>
            <person name="Von Neubeck M."/>
            <person name="Busse H.-J."/>
            <person name="Scherer S."/>
        </authorList>
    </citation>
    <scope>NUCLEOTIDE SEQUENCE [LARGE SCALE GENOMIC DNA]</scope>
    <source>
        <strain evidence="3 4">KCTC 33808</strain>
    </source>
</reference>
<feature type="domain" description="Peptidase M16 C-terminal" evidence="2">
    <location>
        <begin position="186"/>
        <end position="358"/>
    </location>
</feature>
<dbReference type="GO" id="GO:0046872">
    <property type="term" value="F:metal ion binding"/>
    <property type="evidence" value="ECO:0007669"/>
    <property type="project" value="InterPro"/>
</dbReference>
<dbReference type="InterPro" id="IPR011249">
    <property type="entry name" value="Metalloenz_LuxS/M16"/>
</dbReference>
<dbReference type="InterPro" id="IPR007863">
    <property type="entry name" value="Peptidase_M16_C"/>
</dbReference>
<dbReference type="AlphaFoldDB" id="A0A4Q9KDM9"/>
<accession>A0A4Q9KDM9</accession>
<dbReference type="PANTHER" id="PTHR11851">
    <property type="entry name" value="METALLOPROTEASE"/>
    <property type="match status" value="1"/>
</dbReference>
<evidence type="ECO:0000313" key="4">
    <source>
        <dbReference type="Proteomes" id="UP000292373"/>
    </source>
</evidence>
<dbReference type="PANTHER" id="PTHR11851:SF224">
    <property type="entry name" value="PROCESSING PROTEASE"/>
    <property type="match status" value="1"/>
</dbReference>
<protein>
    <submittedName>
        <fullName evidence="3">Insulinase family protein</fullName>
    </submittedName>
</protein>
<dbReference type="SUPFAM" id="SSF63411">
    <property type="entry name" value="LuxS/MPP-like metallohydrolase"/>
    <property type="match status" value="2"/>
</dbReference>
<dbReference type="InterPro" id="IPR011765">
    <property type="entry name" value="Pept_M16_N"/>
</dbReference>
<gene>
    <name evidence="3" type="ORF">ET989_08345</name>
</gene>
<sequence>MVTMPARPTIRQPRPWSFPTGATTTLDNGLKVIVHELPGQYVVSVGLLLDVPLSSEPADREGVALLTASTLTEGTHSHPGTTFTEAVEASGAVVEASVGYSHVHVLADVPGAHLRPTIRLLAEAVREPQLLDADVERHRILHLAQLEQQLATGSGRANHALRRALVDPGFRASRAKHGMPGALAEVTGADVRAHHAATNGPRGSVLVLSGDFDQGVLDEVQAAFGSWENPDQRSVAHEVPTARARGAWLIDRPGSVQADVRWGWFSIDRTDPRWPDLQVATNALGGAYLSRLNRVLREEKGFSYGVSLVNSPLRSGGYTYTHGSFRNEVVGEALSLMPSLLDVAADPVTPDEVARARDYLVGTTPLRYATASGVTVGVLSLIGAGLGPDAVEKQLEGYRRVTPDSASAAAAELVAIDAGSLVVVGDAGALEGPLRAAGWEPTVVPAGVWI</sequence>
<proteinExistence type="predicted"/>
<dbReference type="OrthoDB" id="9811314at2"/>
<evidence type="ECO:0000259" key="2">
    <source>
        <dbReference type="Pfam" id="PF05193"/>
    </source>
</evidence>
<dbReference type="InterPro" id="IPR050361">
    <property type="entry name" value="MPP/UQCRC_Complex"/>
</dbReference>
<dbReference type="EMBL" id="SDMQ01000007">
    <property type="protein sequence ID" value="TBT84662.1"/>
    <property type="molecule type" value="Genomic_DNA"/>
</dbReference>
<keyword evidence="4" id="KW-1185">Reference proteome</keyword>
<dbReference type="Gene3D" id="3.30.830.10">
    <property type="entry name" value="Metalloenzyme, LuxS/M16 peptidase-like"/>
    <property type="match status" value="2"/>
</dbReference>
<name>A0A4Q9KDM9_9ACTN</name>
<evidence type="ECO:0000259" key="1">
    <source>
        <dbReference type="Pfam" id="PF00675"/>
    </source>
</evidence>
<dbReference type="Proteomes" id="UP000292373">
    <property type="component" value="Unassembled WGS sequence"/>
</dbReference>
<comment type="caution">
    <text evidence="3">The sequence shown here is derived from an EMBL/GenBank/DDBJ whole genome shotgun (WGS) entry which is preliminary data.</text>
</comment>
<dbReference type="Pfam" id="PF05193">
    <property type="entry name" value="Peptidase_M16_C"/>
    <property type="match status" value="1"/>
</dbReference>
<evidence type="ECO:0000313" key="3">
    <source>
        <dbReference type="EMBL" id="TBT84662.1"/>
    </source>
</evidence>